<feature type="chain" id="PRO_5045032306" description="Secreted protein" evidence="1">
    <location>
        <begin position="34"/>
        <end position="415"/>
    </location>
</feature>
<evidence type="ECO:0000256" key="1">
    <source>
        <dbReference type="SAM" id="SignalP"/>
    </source>
</evidence>
<dbReference type="EMBL" id="JAOVZR010000002">
    <property type="protein sequence ID" value="MCY0150613.1"/>
    <property type="molecule type" value="Genomic_DNA"/>
</dbReference>
<name>A0ABT3ZBX6_9HYPH</name>
<comment type="caution">
    <text evidence="2">The sequence shown here is derived from an EMBL/GenBank/DDBJ whole genome shotgun (WGS) entry which is preliminary data.</text>
</comment>
<dbReference type="RefSeq" id="WP_267654802.1">
    <property type="nucleotide sequence ID" value="NZ_JAOVZR010000001.1"/>
</dbReference>
<protein>
    <recommendedName>
        <fullName evidence="5">Secreted protein</fullName>
    </recommendedName>
</protein>
<feature type="signal peptide" evidence="1">
    <location>
        <begin position="1"/>
        <end position="33"/>
    </location>
</feature>
<gene>
    <name evidence="2" type="ORF">OEG84_16720</name>
    <name evidence="3" type="ORF">OEG84_23635</name>
</gene>
<reference evidence="2" key="1">
    <citation type="submission" date="2022-10" db="EMBL/GenBank/DDBJ databases">
        <title>Hoeflea sp. G2-23, isolated from marine algae.</title>
        <authorList>
            <person name="Kristyanto S."/>
            <person name="Kim J.M."/>
            <person name="Jeon C.O."/>
        </authorList>
    </citation>
    <scope>NUCLEOTIDE SEQUENCE</scope>
    <source>
        <strain evidence="2">G2-23</strain>
    </source>
</reference>
<dbReference type="Proteomes" id="UP001073227">
    <property type="component" value="Unassembled WGS sequence"/>
</dbReference>
<evidence type="ECO:0000313" key="4">
    <source>
        <dbReference type="Proteomes" id="UP001073227"/>
    </source>
</evidence>
<evidence type="ECO:0000313" key="3">
    <source>
        <dbReference type="EMBL" id="MCY0150613.1"/>
    </source>
</evidence>
<evidence type="ECO:0008006" key="5">
    <source>
        <dbReference type="Google" id="ProtNLM"/>
    </source>
</evidence>
<keyword evidence="4" id="KW-1185">Reference proteome</keyword>
<sequence>MQFRFFSSSRSSARQLVLCLIALFSVCSTNVGAVEAKDDILQFYSELREMASSQLEYRIEKRSGKWVVKASAWDEYLPIEVDKRNGYIRIVDEGTGGGAEEIQVVLWRLENGDPLVGISQSIFDEGVPATHALLFFRKRKESWLNVTDSVFEPVRPRDFIRVAQTPEDRMSLTTIGARVYYELPKTGTTIGAYLALKTEMINAVCSGSDMIVVPEPAIYQHYCNDLNGRMANAMRFDWNKQDVTFSPGVPVYVEFMPWSMPEEGDGASADLSQNQISWKTNAGKDSRGKKYAYSKITQDDNSFSLRCSQDSDQTHALLIGENIQLLSREDDTEMVLNIVFVSSDRVSPNYPVRMWYFGPDRAWTGQFQPSAAFLKGFAAAGHMMITNQSGQEIASFSARGTSEAKRAMASHCESY</sequence>
<organism evidence="2 4">
    <name type="scientific">Hoeflea algicola</name>
    <dbReference type="NCBI Taxonomy" id="2983763"/>
    <lineage>
        <taxon>Bacteria</taxon>
        <taxon>Pseudomonadati</taxon>
        <taxon>Pseudomonadota</taxon>
        <taxon>Alphaproteobacteria</taxon>
        <taxon>Hyphomicrobiales</taxon>
        <taxon>Rhizobiaceae</taxon>
        <taxon>Hoeflea</taxon>
    </lineage>
</organism>
<accession>A0ABT3ZBX6</accession>
<evidence type="ECO:0000313" key="2">
    <source>
        <dbReference type="EMBL" id="MCY0149308.1"/>
    </source>
</evidence>
<proteinExistence type="predicted"/>
<dbReference type="EMBL" id="JAOVZR010000001">
    <property type="protein sequence ID" value="MCY0149308.1"/>
    <property type="molecule type" value="Genomic_DNA"/>
</dbReference>
<keyword evidence="1" id="KW-0732">Signal</keyword>